<feature type="compositionally biased region" description="Low complexity" evidence="13">
    <location>
        <begin position="87"/>
        <end position="99"/>
    </location>
</feature>
<evidence type="ECO:0000313" key="15">
    <source>
        <dbReference type="EMBL" id="KAH0516463.1"/>
    </source>
</evidence>
<gene>
    <name evidence="15" type="ORF">LTLLF_125330</name>
</gene>
<comment type="catalytic activity">
    <reaction evidence="1">
        <text>S-ubiquitinyl-[E2 ubiquitin-conjugating enzyme]-L-cysteine + [acceptor protein]-L-lysine = [E2 ubiquitin-conjugating enzyme]-L-cysteine + N(6)-ubiquitinyl-[acceptor protein]-L-lysine.</text>
        <dbReference type="EC" id="2.3.2.27"/>
    </reaction>
</comment>
<comment type="pathway">
    <text evidence="3">Protein modification; protein ubiquitination.</text>
</comment>
<accession>A0A8J6GTB2</accession>
<feature type="compositionally biased region" description="Low complexity" evidence="13">
    <location>
        <begin position="368"/>
        <end position="388"/>
    </location>
</feature>
<dbReference type="Proteomes" id="UP000710432">
    <property type="component" value="Unassembled WGS sequence"/>
</dbReference>
<organism evidence="15 16">
    <name type="scientific">Microtus ochrogaster</name>
    <name type="common">Prairie vole</name>
    <dbReference type="NCBI Taxonomy" id="79684"/>
    <lineage>
        <taxon>Eukaryota</taxon>
        <taxon>Metazoa</taxon>
        <taxon>Chordata</taxon>
        <taxon>Craniata</taxon>
        <taxon>Vertebrata</taxon>
        <taxon>Euteleostomi</taxon>
        <taxon>Mammalia</taxon>
        <taxon>Eutheria</taxon>
        <taxon>Euarchontoglires</taxon>
        <taxon>Glires</taxon>
        <taxon>Rodentia</taxon>
        <taxon>Myomorpha</taxon>
        <taxon>Muroidea</taxon>
        <taxon>Cricetidae</taxon>
        <taxon>Arvicolinae</taxon>
        <taxon>Microtus</taxon>
    </lineage>
</organism>
<feature type="region of interest" description="Disordered" evidence="13">
    <location>
        <begin position="1"/>
        <end position="24"/>
    </location>
</feature>
<evidence type="ECO:0000256" key="2">
    <source>
        <dbReference type="ARBA" id="ARBA00004123"/>
    </source>
</evidence>
<keyword evidence="9" id="KW-0862">Zinc</keyword>
<dbReference type="Pfam" id="PF25914">
    <property type="entry name" value="RNF6_N"/>
    <property type="match status" value="1"/>
</dbReference>
<protein>
    <recommendedName>
        <fullName evidence="4">RING-type E3 ubiquitin transferase</fullName>
        <ecNumber evidence="4">2.3.2.27</ecNumber>
    </recommendedName>
</protein>
<dbReference type="PANTHER" id="PTHR45931">
    <property type="entry name" value="SI:CH211-59O9.10"/>
    <property type="match status" value="1"/>
</dbReference>
<dbReference type="Gene3D" id="3.30.40.10">
    <property type="entry name" value="Zinc/RING finger domain, C3HC4 (zinc finger)"/>
    <property type="match status" value="1"/>
</dbReference>
<evidence type="ECO:0000256" key="11">
    <source>
        <dbReference type="ARBA" id="ARBA00038418"/>
    </source>
</evidence>
<dbReference type="GO" id="GO:0006511">
    <property type="term" value="P:ubiquitin-dependent protein catabolic process"/>
    <property type="evidence" value="ECO:0007669"/>
    <property type="project" value="TreeGrafter"/>
</dbReference>
<feature type="domain" description="RING-type" evidence="14">
    <location>
        <begin position="466"/>
        <end position="507"/>
    </location>
</feature>
<feature type="compositionally biased region" description="Low complexity" evidence="13">
    <location>
        <begin position="116"/>
        <end position="128"/>
    </location>
</feature>
<dbReference type="InterPro" id="IPR051834">
    <property type="entry name" value="RING_finger_E3_ligase"/>
</dbReference>
<evidence type="ECO:0000259" key="14">
    <source>
        <dbReference type="PROSITE" id="PS50089"/>
    </source>
</evidence>
<comment type="similarity">
    <text evidence="11">Belongs to the RNF12 family.</text>
</comment>
<feature type="region of interest" description="Disordered" evidence="13">
    <location>
        <begin position="49"/>
        <end position="178"/>
    </location>
</feature>
<dbReference type="GO" id="GO:0008270">
    <property type="term" value="F:zinc ion binding"/>
    <property type="evidence" value="ECO:0007669"/>
    <property type="project" value="UniProtKB-KW"/>
</dbReference>
<evidence type="ECO:0000256" key="12">
    <source>
        <dbReference type="PROSITE-ProRule" id="PRU00175"/>
    </source>
</evidence>
<keyword evidence="7 12" id="KW-0863">Zinc-finger</keyword>
<dbReference type="SMART" id="SM00184">
    <property type="entry name" value="RING"/>
    <property type="match status" value="1"/>
</dbReference>
<keyword evidence="6" id="KW-0479">Metal-binding</keyword>
<dbReference type="FunFam" id="3.30.40.10:FF:000054">
    <property type="entry name" value="E3 ubiquitin-protein ligase RLIM isoform X1"/>
    <property type="match status" value="1"/>
</dbReference>
<comment type="subcellular location">
    <subcellularLocation>
        <location evidence="2">Nucleus</location>
    </subcellularLocation>
</comment>
<dbReference type="GO" id="GO:0005634">
    <property type="term" value="C:nucleus"/>
    <property type="evidence" value="ECO:0007669"/>
    <property type="project" value="UniProtKB-SubCell"/>
</dbReference>
<feature type="compositionally biased region" description="Basic and acidic residues" evidence="13">
    <location>
        <begin position="62"/>
        <end position="86"/>
    </location>
</feature>
<dbReference type="Pfam" id="PF13639">
    <property type="entry name" value="zf-RING_2"/>
    <property type="match status" value="1"/>
</dbReference>
<dbReference type="GO" id="GO:0061630">
    <property type="term" value="F:ubiquitin protein ligase activity"/>
    <property type="evidence" value="ECO:0007669"/>
    <property type="project" value="UniProtKB-EC"/>
</dbReference>
<evidence type="ECO:0000256" key="7">
    <source>
        <dbReference type="ARBA" id="ARBA00022771"/>
    </source>
</evidence>
<sequence length="520" mass="57988">MENSDSNGKRNDQSAARRRSQMDRLDHEEAFYQFVNNLSEEEYRLMRDNNLLGTPGESTEEELLRRLEQIKEDPPPQRSRENRGRISSETSSATPSGSERTSQEFTGVPSTRGRISSETSSATPSGSERTSEEFTEVPSTRGQRRARSRNPEHRRTRARSYRSRSPVHPANDIPQRSIHSISSQTFEHPLVNEIEGSFRTRTHVILRQPINGLGRDHFPASASRTATQGASSSDTSTTGEEAARSGQRPPTIVLQVRRIRLREYPPRDSIASRTPSWSRSQIPNNTISYNSERGFRHTFIRSGHVGAGVRTYERTSRSPISRILNNGSTDTASVQIRTLWRQIMTGFSELARIQAQIRRGSSGGNSSGSGSSSSPGSSSNGQSSGSRSAMFEGRNEGTQILAPGARRAGPLRAPGIIDENGSSSFFSVARLLLFNENDEQSRGLTKEQIDNLAIRSFDESDALRRCSVCIREYTEGDKLRKLPCSHEYHVYCIDRWLSENSTCPICRMDVLSSGNRESVL</sequence>
<keyword evidence="10" id="KW-0539">Nucleus</keyword>
<evidence type="ECO:0000313" key="16">
    <source>
        <dbReference type="Proteomes" id="UP000710432"/>
    </source>
</evidence>
<evidence type="ECO:0000256" key="8">
    <source>
        <dbReference type="ARBA" id="ARBA00022786"/>
    </source>
</evidence>
<evidence type="ECO:0000256" key="5">
    <source>
        <dbReference type="ARBA" id="ARBA00022679"/>
    </source>
</evidence>
<evidence type="ECO:0000256" key="6">
    <source>
        <dbReference type="ARBA" id="ARBA00022723"/>
    </source>
</evidence>
<dbReference type="InterPro" id="IPR013083">
    <property type="entry name" value="Znf_RING/FYVE/PHD"/>
</dbReference>
<dbReference type="PROSITE" id="PS50089">
    <property type="entry name" value="ZF_RING_2"/>
    <property type="match status" value="1"/>
</dbReference>
<dbReference type="GO" id="GO:0060816">
    <property type="term" value="P:random inactivation of X chromosome"/>
    <property type="evidence" value="ECO:0007669"/>
    <property type="project" value="TreeGrafter"/>
</dbReference>
<evidence type="ECO:0000256" key="13">
    <source>
        <dbReference type="SAM" id="MobiDB-lite"/>
    </source>
</evidence>
<feature type="compositionally biased region" description="Polar residues" evidence="13">
    <location>
        <begin position="222"/>
        <end position="239"/>
    </location>
</feature>
<keyword evidence="5" id="KW-0808">Transferase</keyword>
<dbReference type="PANTHER" id="PTHR45931:SF4">
    <property type="entry name" value="E3 UBIQUITIN-PROTEIN LIGASE RLIM"/>
    <property type="match status" value="1"/>
</dbReference>
<reference evidence="15" key="1">
    <citation type="submission" date="2020-03" db="EMBL/GenBank/DDBJ databases">
        <title>Studies in the Genomics of Life Span.</title>
        <authorList>
            <person name="Glass D."/>
        </authorList>
    </citation>
    <scope>NUCLEOTIDE SEQUENCE</scope>
    <source>
        <strain evidence="15">LTLLF</strain>
        <tissue evidence="15">Muscle</tissue>
    </source>
</reference>
<dbReference type="SUPFAM" id="SSF57850">
    <property type="entry name" value="RING/U-box"/>
    <property type="match status" value="1"/>
</dbReference>
<keyword evidence="8" id="KW-0833">Ubl conjugation pathway</keyword>
<proteinExistence type="inferred from homology"/>
<evidence type="ECO:0000256" key="1">
    <source>
        <dbReference type="ARBA" id="ARBA00000900"/>
    </source>
</evidence>
<dbReference type="AlphaFoldDB" id="A0A8J6GTB2"/>
<evidence type="ECO:0000256" key="10">
    <source>
        <dbReference type="ARBA" id="ARBA00023242"/>
    </source>
</evidence>
<name>A0A8J6GTB2_MICOH</name>
<evidence type="ECO:0000256" key="9">
    <source>
        <dbReference type="ARBA" id="ARBA00022833"/>
    </source>
</evidence>
<dbReference type="GO" id="GO:0016567">
    <property type="term" value="P:protein ubiquitination"/>
    <property type="evidence" value="ECO:0007669"/>
    <property type="project" value="TreeGrafter"/>
</dbReference>
<feature type="region of interest" description="Disordered" evidence="13">
    <location>
        <begin position="357"/>
        <end position="390"/>
    </location>
</feature>
<feature type="region of interest" description="Disordered" evidence="13">
    <location>
        <begin position="214"/>
        <end position="248"/>
    </location>
</feature>
<dbReference type="EC" id="2.3.2.27" evidence="4"/>
<evidence type="ECO:0000256" key="3">
    <source>
        <dbReference type="ARBA" id="ARBA00004906"/>
    </source>
</evidence>
<dbReference type="EMBL" id="JAATJU010020198">
    <property type="protein sequence ID" value="KAH0516463.1"/>
    <property type="molecule type" value="Genomic_DNA"/>
</dbReference>
<comment type="caution">
    <text evidence="15">The sequence shown here is derived from an EMBL/GenBank/DDBJ whole genome shotgun (WGS) entry which is preliminary data.</text>
</comment>
<dbReference type="InterPro" id="IPR001841">
    <property type="entry name" value="Znf_RING"/>
</dbReference>
<dbReference type="InterPro" id="IPR058896">
    <property type="entry name" value="RNF6/12_N"/>
</dbReference>
<feature type="compositionally biased region" description="Basic residues" evidence="13">
    <location>
        <begin position="142"/>
        <end position="162"/>
    </location>
</feature>
<evidence type="ECO:0000256" key="4">
    <source>
        <dbReference type="ARBA" id="ARBA00012483"/>
    </source>
</evidence>